<keyword evidence="2" id="KW-1185">Reference proteome</keyword>
<dbReference type="Proteomes" id="UP000298652">
    <property type="component" value="Chromosome 2"/>
</dbReference>
<protein>
    <recommendedName>
        <fullName evidence="3">FBD domain-containing protein</fullName>
    </recommendedName>
</protein>
<evidence type="ECO:0008006" key="3">
    <source>
        <dbReference type="Google" id="ProtNLM"/>
    </source>
</evidence>
<reference evidence="1" key="1">
    <citation type="submission" date="2019-03" db="EMBL/GenBank/DDBJ databases">
        <title>WGS assembly of Setaria viridis.</title>
        <authorList>
            <person name="Huang P."/>
            <person name="Jenkins J."/>
            <person name="Grimwood J."/>
            <person name="Barry K."/>
            <person name="Healey A."/>
            <person name="Mamidi S."/>
            <person name="Sreedasyam A."/>
            <person name="Shu S."/>
            <person name="Feldman M."/>
            <person name="Wu J."/>
            <person name="Yu Y."/>
            <person name="Chen C."/>
            <person name="Johnson J."/>
            <person name="Rokhsar D."/>
            <person name="Baxter I."/>
            <person name="Schmutz J."/>
            <person name="Brutnell T."/>
            <person name="Kellogg E."/>
        </authorList>
    </citation>
    <scope>NUCLEOTIDE SEQUENCE [LARGE SCALE GENOMIC DNA]</scope>
</reference>
<dbReference type="EMBL" id="CM016553">
    <property type="protein sequence ID" value="TKW30915.1"/>
    <property type="molecule type" value="Genomic_DNA"/>
</dbReference>
<sequence>MLRKLSVSSCFMVGKPRQPVADISAPVLEMLLWADTYDDMSSVQLGELPQLRKLRIFCGLNSYYYPYNLDPVMLLRRFQKIPILIISPTNVMDPQHLAKVTTLLPDIEELRLSVGLLTTGHTFGPFVFHLLRIFSSIRKLKLKISEETKAKTIWLSGCVCRQPQNWKTEELYSNSLQEVKICQLTGSERELTFLKLLLKWTEALKTITLVLDPSVTVSDQICQELLGHYSRPEICMKIYLYRNGSKVMYEPVG</sequence>
<dbReference type="OMA" id="FSHGECL"/>
<proteinExistence type="predicted"/>
<dbReference type="PANTHER" id="PTHR34709:SF61">
    <property type="entry name" value="OS07G0229100 PROTEIN"/>
    <property type="match status" value="1"/>
</dbReference>
<dbReference type="AlphaFoldDB" id="A0A4U6VPT2"/>
<dbReference type="InterPro" id="IPR055312">
    <property type="entry name" value="FBL15-like"/>
</dbReference>
<name>A0A4U6VPT2_SETVI</name>
<gene>
    <name evidence="1" type="ORF">SEVIR_2G069900v2</name>
</gene>
<accession>A0A4U6VPT2</accession>
<dbReference type="Gramene" id="TKW30915">
    <property type="protein sequence ID" value="TKW30915"/>
    <property type="gene ID" value="SEVIR_2G069900v2"/>
</dbReference>
<evidence type="ECO:0000313" key="2">
    <source>
        <dbReference type="Proteomes" id="UP000298652"/>
    </source>
</evidence>
<evidence type="ECO:0000313" key="1">
    <source>
        <dbReference type="EMBL" id="TKW30915.1"/>
    </source>
</evidence>
<dbReference type="PANTHER" id="PTHR34709">
    <property type="entry name" value="OS10G0396666 PROTEIN"/>
    <property type="match status" value="1"/>
</dbReference>
<organism evidence="1 2">
    <name type="scientific">Setaria viridis</name>
    <name type="common">Green bristlegrass</name>
    <name type="synonym">Setaria italica subsp. viridis</name>
    <dbReference type="NCBI Taxonomy" id="4556"/>
    <lineage>
        <taxon>Eukaryota</taxon>
        <taxon>Viridiplantae</taxon>
        <taxon>Streptophyta</taxon>
        <taxon>Embryophyta</taxon>
        <taxon>Tracheophyta</taxon>
        <taxon>Spermatophyta</taxon>
        <taxon>Magnoliopsida</taxon>
        <taxon>Liliopsida</taxon>
        <taxon>Poales</taxon>
        <taxon>Poaceae</taxon>
        <taxon>PACMAD clade</taxon>
        <taxon>Panicoideae</taxon>
        <taxon>Panicodae</taxon>
        <taxon>Paniceae</taxon>
        <taxon>Cenchrinae</taxon>
        <taxon>Setaria</taxon>
    </lineage>
</organism>